<keyword evidence="5 8" id="KW-0812">Transmembrane</keyword>
<name>A0A8B6BPR4_MYTGA</name>
<evidence type="ECO:0000256" key="3">
    <source>
        <dbReference type="ARBA" id="ARBA00022448"/>
    </source>
</evidence>
<keyword evidence="10" id="KW-1185">Reference proteome</keyword>
<evidence type="ECO:0000256" key="1">
    <source>
        <dbReference type="ARBA" id="ARBA00004127"/>
    </source>
</evidence>
<organism evidence="9 10">
    <name type="scientific">Mytilus galloprovincialis</name>
    <name type="common">Mediterranean mussel</name>
    <dbReference type="NCBI Taxonomy" id="29158"/>
    <lineage>
        <taxon>Eukaryota</taxon>
        <taxon>Metazoa</taxon>
        <taxon>Spiralia</taxon>
        <taxon>Lophotrochozoa</taxon>
        <taxon>Mollusca</taxon>
        <taxon>Bivalvia</taxon>
        <taxon>Autobranchia</taxon>
        <taxon>Pteriomorphia</taxon>
        <taxon>Mytilida</taxon>
        <taxon>Mytiloidea</taxon>
        <taxon>Mytilidae</taxon>
        <taxon>Mytilinae</taxon>
        <taxon>Mytilus</taxon>
    </lineage>
</organism>
<feature type="transmembrane region" description="Helical" evidence="8">
    <location>
        <begin position="201"/>
        <end position="218"/>
    </location>
</feature>
<dbReference type="SUPFAM" id="SSF103481">
    <property type="entry name" value="Multidrug resistance efflux transporter EmrE"/>
    <property type="match status" value="1"/>
</dbReference>
<feature type="transmembrane region" description="Helical" evidence="8">
    <location>
        <begin position="293"/>
        <end position="314"/>
    </location>
</feature>
<sequence length="363" mass="40656">MHPAIPISLVFLGCCSNVVFLEYLISDLPTCGNLITFMQFAFIAVEGLIFTAKFGMIKPKIPIRIYGTMVSLFFLVQVANNAAYSFNISMPLQMVFRAGSLIANLTLGMIIMKKRYTTGKYISVVLITVGIILCTIASAQQVEDNKATSTGDLLYDLAIWFTGIFILTAALFMTAGMGIYQEGIYKQYGKHPKESLFFNHALPLPGFLLLATDIYSHIQKFNNSAPLDLAFGISLPRLWFFLIFNVITQYICIRSVFILTTECSSLTVTLVVTLRKFVSLIFSIWYFQNPFTPTHWCGTLLVFIGTLIFTECMSSSPSFLLTMRSSNPGYSHLSLMVHTYSINKNNGVRHLEIVAVDIPKFKD</sequence>
<evidence type="ECO:0000256" key="2">
    <source>
        <dbReference type="ARBA" id="ARBA00010694"/>
    </source>
</evidence>
<comment type="similarity">
    <text evidence="2">Belongs to the nucleotide-sugar transporter family. SLC35B subfamily.</text>
</comment>
<dbReference type="GO" id="GO:0005789">
    <property type="term" value="C:endoplasmic reticulum membrane"/>
    <property type="evidence" value="ECO:0007669"/>
    <property type="project" value="TreeGrafter"/>
</dbReference>
<feature type="transmembrane region" description="Helical" evidence="8">
    <location>
        <begin position="121"/>
        <end position="139"/>
    </location>
</feature>
<feature type="transmembrane region" description="Helical" evidence="8">
    <location>
        <begin position="37"/>
        <end position="56"/>
    </location>
</feature>
<evidence type="ECO:0000313" key="10">
    <source>
        <dbReference type="Proteomes" id="UP000596742"/>
    </source>
</evidence>
<evidence type="ECO:0000256" key="5">
    <source>
        <dbReference type="ARBA" id="ARBA00022692"/>
    </source>
</evidence>
<accession>A0A8B6BPR4</accession>
<gene>
    <name evidence="9" type="ORF">MGAL_10B056864</name>
</gene>
<dbReference type="PANTHER" id="PTHR10778:SF4">
    <property type="entry name" value="NUCLEOTIDE SUGAR TRANSPORTER SLC35B4"/>
    <property type="match status" value="1"/>
</dbReference>
<dbReference type="OrthoDB" id="999962at2759"/>
<evidence type="ECO:0000256" key="4">
    <source>
        <dbReference type="ARBA" id="ARBA00022597"/>
    </source>
</evidence>
<keyword evidence="3" id="KW-0813">Transport</keyword>
<feature type="transmembrane region" description="Helical" evidence="8">
    <location>
        <begin position="238"/>
        <end position="259"/>
    </location>
</feature>
<protein>
    <submittedName>
        <fullName evidence="9">Solute carrier family 35 (UDP-xylose/UDP-N-acetylglucosamine transporter), member B4</fullName>
    </submittedName>
</protein>
<dbReference type="EMBL" id="UYJE01000423">
    <property type="protein sequence ID" value="VDH93077.1"/>
    <property type="molecule type" value="Genomic_DNA"/>
</dbReference>
<evidence type="ECO:0000256" key="7">
    <source>
        <dbReference type="ARBA" id="ARBA00023136"/>
    </source>
</evidence>
<dbReference type="GO" id="GO:0005462">
    <property type="term" value="F:UDP-N-acetylglucosamine transmembrane transporter activity"/>
    <property type="evidence" value="ECO:0007669"/>
    <property type="project" value="TreeGrafter"/>
</dbReference>
<comment type="subcellular location">
    <subcellularLocation>
        <location evidence="1">Endomembrane system</location>
        <topology evidence="1">Multi-pass membrane protein</topology>
    </subcellularLocation>
</comment>
<evidence type="ECO:0000256" key="6">
    <source>
        <dbReference type="ARBA" id="ARBA00022989"/>
    </source>
</evidence>
<evidence type="ECO:0000256" key="8">
    <source>
        <dbReference type="SAM" id="Phobius"/>
    </source>
</evidence>
<feature type="transmembrane region" description="Helical" evidence="8">
    <location>
        <begin position="94"/>
        <end position="112"/>
    </location>
</feature>
<dbReference type="Pfam" id="PF08449">
    <property type="entry name" value="UAA"/>
    <property type="match status" value="1"/>
</dbReference>
<dbReference type="PANTHER" id="PTHR10778">
    <property type="entry name" value="SOLUTE CARRIER FAMILY 35 MEMBER B"/>
    <property type="match status" value="1"/>
</dbReference>
<keyword evidence="7 8" id="KW-0472">Membrane</keyword>
<feature type="transmembrane region" description="Helical" evidence="8">
    <location>
        <begin position="159"/>
        <end position="180"/>
    </location>
</feature>
<dbReference type="Proteomes" id="UP000596742">
    <property type="component" value="Unassembled WGS sequence"/>
</dbReference>
<evidence type="ECO:0000313" key="9">
    <source>
        <dbReference type="EMBL" id="VDH93077.1"/>
    </source>
</evidence>
<comment type="caution">
    <text evidence="9">The sequence shown here is derived from an EMBL/GenBank/DDBJ whole genome shotgun (WGS) entry which is preliminary data.</text>
</comment>
<dbReference type="NCBIfam" id="TIGR00803">
    <property type="entry name" value="nst"/>
    <property type="match status" value="1"/>
</dbReference>
<dbReference type="AlphaFoldDB" id="A0A8B6BPR4"/>
<keyword evidence="6 8" id="KW-1133">Transmembrane helix</keyword>
<dbReference type="GO" id="GO:0000139">
    <property type="term" value="C:Golgi membrane"/>
    <property type="evidence" value="ECO:0007669"/>
    <property type="project" value="TreeGrafter"/>
</dbReference>
<keyword evidence="4" id="KW-0762">Sugar transport</keyword>
<reference evidence="9" key="1">
    <citation type="submission" date="2018-11" db="EMBL/GenBank/DDBJ databases">
        <authorList>
            <person name="Alioto T."/>
            <person name="Alioto T."/>
        </authorList>
    </citation>
    <scope>NUCLEOTIDE SEQUENCE</scope>
</reference>
<dbReference type="GO" id="GO:0005464">
    <property type="term" value="F:UDP-xylose transmembrane transporter activity"/>
    <property type="evidence" value="ECO:0007669"/>
    <property type="project" value="TreeGrafter"/>
</dbReference>
<feature type="transmembrane region" description="Helical" evidence="8">
    <location>
        <begin position="266"/>
        <end position="287"/>
    </location>
</feature>
<proteinExistence type="inferred from homology"/>
<feature type="transmembrane region" description="Helical" evidence="8">
    <location>
        <begin position="63"/>
        <end position="82"/>
    </location>
</feature>
<dbReference type="InterPro" id="IPR037185">
    <property type="entry name" value="EmrE-like"/>
</dbReference>
<dbReference type="InterPro" id="IPR013657">
    <property type="entry name" value="SCL35B1-4/HUT1"/>
</dbReference>